<reference evidence="1 2" key="1">
    <citation type="submission" date="2021-07" db="EMBL/GenBank/DDBJ databases">
        <title>Characterization of Violacein-producing bacteria and related species.</title>
        <authorList>
            <person name="Wilson H.S."/>
            <person name="De Leon M.E."/>
        </authorList>
    </citation>
    <scope>NUCLEOTIDE SEQUENCE [LARGE SCALE GENOMIC DNA]</scope>
    <source>
        <strain evidence="1 2">HSC-2F05</strain>
    </source>
</reference>
<protein>
    <recommendedName>
        <fullName evidence="3">DUF2849 domain-containing protein</fullName>
    </recommendedName>
</protein>
<gene>
    <name evidence="1" type="ORF">LE190_18635</name>
</gene>
<organism evidence="1 2">
    <name type="scientific">Massilia hydrophila</name>
    <dbReference type="NCBI Taxonomy" id="3044279"/>
    <lineage>
        <taxon>Bacteria</taxon>
        <taxon>Pseudomonadati</taxon>
        <taxon>Pseudomonadota</taxon>
        <taxon>Betaproteobacteria</taxon>
        <taxon>Burkholderiales</taxon>
        <taxon>Oxalobacteraceae</taxon>
        <taxon>Telluria group</taxon>
        <taxon>Massilia</taxon>
    </lineage>
</organism>
<evidence type="ECO:0008006" key="3">
    <source>
        <dbReference type="Google" id="ProtNLM"/>
    </source>
</evidence>
<dbReference type="EMBL" id="JAHYBX010000010">
    <property type="protein sequence ID" value="MCA1857926.1"/>
    <property type="molecule type" value="Genomic_DNA"/>
</dbReference>
<sequence>MSVFSAPVFDATVVFEGQELFKGRGAAQTWAEKVARELETPVAVEKIGTGWALTATVDGEPVAWGIYGQRLSRIEQAR</sequence>
<comment type="caution">
    <text evidence="1">The sequence shown here is derived from an EMBL/GenBank/DDBJ whole genome shotgun (WGS) entry which is preliminary data.</text>
</comment>
<proteinExistence type="predicted"/>
<evidence type="ECO:0000313" key="1">
    <source>
        <dbReference type="EMBL" id="MCA1857926.1"/>
    </source>
</evidence>
<keyword evidence="2" id="KW-1185">Reference proteome</keyword>
<accession>A0ABS7YDY6</accession>
<dbReference type="Proteomes" id="UP001198602">
    <property type="component" value="Unassembled WGS sequence"/>
</dbReference>
<name>A0ABS7YDY6_9BURK</name>
<dbReference type="RefSeq" id="WP_225240112.1">
    <property type="nucleotide sequence ID" value="NZ_JAHYBX010000010.1"/>
</dbReference>
<evidence type="ECO:0000313" key="2">
    <source>
        <dbReference type="Proteomes" id="UP001198602"/>
    </source>
</evidence>